<name>A0A450WPZ8_9GAMM</name>
<dbReference type="AlphaFoldDB" id="A0A450WPZ8"/>
<sequence length="111" mass="11930">MMCARAILDASRWGDCLLGDYSGVDVDGVTVSFGRGDQASAILGAIPVDAGATPTRVVLARYEDRALWDWSPFGERSLPNHPSLHTGSRIFYAAGIEDGVDPIHGWRTARA</sequence>
<gene>
    <name evidence="1" type="ORF">BECKLPF1236B_GA0070989_11617</name>
</gene>
<organism evidence="1">
    <name type="scientific">Candidatus Kentrum sp. LPFa</name>
    <dbReference type="NCBI Taxonomy" id="2126335"/>
    <lineage>
        <taxon>Bacteria</taxon>
        <taxon>Pseudomonadati</taxon>
        <taxon>Pseudomonadota</taxon>
        <taxon>Gammaproteobacteria</taxon>
        <taxon>Candidatus Kentrum</taxon>
    </lineage>
</organism>
<evidence type="ECO:0000313" key="1">
    <source>
        <dbReference type="EMBL" id="VFK19117.1"/>
    </source>
</evidence>
<proteinExistence type="predicted"/>
<protein>
    <submittedName>
        <fullName evidence="1">Uncharacterized protein</fullName>
    </submittedName>
</protein>
<accession>A0A450WPZ8</accession>
<dbReference type="EMBL" id="CAADFK010000161">
    <property type="protein sequence ID" value="VFK19117.1"/>
    <property type="molecule type" value="Genomic_DNA"/>
</dbReference>
<reference evidence="1" key="1">
    <citation type="submission" date="2019-02" db="EMBL/GenBank/DDBJ databases">
        <authorList>
            <person name="Gruber-Vodicka R. H."/>
            <person name="Seah K. B. B."/>
        </authorList>
    </citation>
    <scope>NUCLEOTIDE SEQUENCE</scope>
    <source>
        <strain evidence="1">BECK_S313</strain>
    </source>
</reference>